<dbReference type="PROSITE" id="PS52016">
    <property type="entry name" value="TONB_DEPENDENT_REC_3"/>
    <property type="match status" value="1"/>
</dbReference>
<keyword evidence="2 7" id="KW-0813">Transport</keyword>
<evidence type="ECO:0000313" key="11">
    <source>
        <dbReference type="Proteomes" id="UP000237608"/>
    </source>
</evidence>
<dbReference type="InterPro" id="IPR037066">
    <property type="entry name" value="Plug_dom_sf"/>
</dbReference>
<evidence type="ECO:0000256" key="4">
    <source>
        <dbReference type="ARBA" id="ARBA00022692"/>
    </source>
</evidence>
<dbReference type="SUPFAM" id="SSF49464">
    <property type="entry name" value="Carboxypeptidase regulatory domain-like"/>
    <property type="match status" value="1"/>
</dbReference>
<comment type="similarity">
    <text evidence="7">Belongs to the TonB-dependent receptor family.</text>
</comment>
<dbReference type="InterPro" id="IPR008969">
    <property type="entry name" value="CarboxyPept-like_regulatory"/>
</dbReference>
<evidence type="ECO:0000256" key="7">
    <source>
        <dbReference type="PROSITE-ProRule" id="PRU01360"/>
    </source>
</evidence>
<feature type="chain" id="PRO_5015529930" description="TonB-dependent receptor plug domain-containing protein" evidence="8">
    <location>
        <begin position="21"/>
        <end position="1009"/>
    </location>
</feature>
<name>A0A2S7WDH7_9FLAO</name>
<proteinExistence type="inferred from homology"/>
<gene>
    <name evidence="10" type="ORF">BTO13_10775</name>
</gene>
<evidence type="ECO:0000256" key="1">
    <source>
        <dbReference type="ARBA" id="ARBA00004571"/>
    </source>
</evidence>
<dbReference type="RefSeq" id="WP_105046829.1">
    <property type="nucleotide sequence ID" value="NZ_CP150662.1"/>
</dbReference>
<evidence type="ECO:0000256" key="3">
    <source>
        <dbReference type="ARBA" id="ARBA00022452"/>
    </source>
</evidence>
<evidence type="ECO:0000313" key="10">
    <source>
        <dbReference type="EMBL" id="PQJ75678.1"/>
    </source>
</evidence>
<evidence type="ECO:0000256" key="8">
    <source>
        <dbReference type="SAM" id="SignalP"/>
    </source>
</evidence>
<evidence type="ECO:0000259" key="9">
    <source>
        <dbReference type="Pfam" id="PF07715"/>
    </source>
</evidence>
<dbReference type="Pfam" id="PF07715">
    <property type="entry name" value="Plug"/>
    <property type="match status" value="1"/>
</dbReference>
<dbReference type="Gene3D" id="2.40.170.20">
    <property type="entry name" value="TonB-dependent receptor, beta-barrel domain"/>
    <property type="match status" value="1"/>
</dbReference>
<dbReference type="Proteomes" id="UP000237608">
    <property type="component" value="Unassembled WGS sequence"/>
</dbReference>
<dbReference type="InterPro" id="IPR012910">
    <property type="entry name" value="Plug_dom"/>
</dbReference>
<dbReference type="Gene3D" id="2.60.40.1120">
    <property type="entry name" value="Carboxypeptidase-like, regulatory domain"/>
    <property type="match status" value="1"/>
</dbReference>
<dbReference type="NCBIfam" id="TIGR04057">
    <property type="entry name" value="SusC_RagA_signa"/>
    <property type="match status" value="1"/>
</dbReference>
<evidence type="ECO:0000256" key="6">
    <source>
        <dbReference type="ARBA" id="ARBA00023237"/>
    </source>
</evidence>
<dbReference type="InterPro" id="IPR023996">
    <property type="entry name" value="TonB-dep_OMP_SusC/RagA"/>
</dbReference>
<accession>A0A2S7WDH7</accession>
<keyword evidence="8" id="KW-0732">Signal</keyword>
<dbReference type="InterPro" id="IPR036942">
    <property type="entry name" value="Beta-barrel_TonB_sf"/>
</dbReference>
<comment type="subcellular location">
    <subcellularLocation>
        <location evidence="1 7">Cell outer membrane</location>
        <topology evidence="1 7">Multi-pass membrane protein</topology>
    </subcellularLocation>
</comment>
<keyword evidence="3 7" id="KW-1134">Transmembrane beta strand</keyword>
<dbReference type="EMBL" id="MSCL01000001">
    <property type="protein sequence ID" value="PQJ75678.1"/>
    <property type="molecule type" value="Genomic_DNA"/>
</dbReference>
<reference evidence="10 11" key="1">
    <citation type="submission" date="2016-12" db="EMBL/GenBank/DDBJ databases">
        <title>Trade-off between light-utilization and light-protection in marine flavobacteria.</title>
        <authorList>
            <person name="Kumagai Y."/>
            <person name="Yoshizawa S."/>
            <person name="Kogure K."/>
            <person name="Iwasaki W."/>
        </authorList>
    </citation>
    <scope>NUCLEOTIDE SEQUENCE [LARGE SCALE GENOMIC DNA]</scope>
    <source>
        <strain evidence="10 11">KCTC 22729</strain>
    </source>
</reference>
<dbReference type="SUPFAM" id="SSF56935">
    <property type="entry name" value="Porins"/>
    <property type="match status" value="1"/>
</dbReference>
<dbReference type="Pfam" id="PF13715">
    <property type="entry name" value="CarbopepD_reg_2"/>
    <property type="match status" value="1"/>
</dbReference>
<keyword evidence="6 7" id="KW-0998">Cell outer membrane</keyword>
<comment type="caution">
    <text evidence="10">The sequence shown here is derived from an EMBL/GenBank/DDBJ whole genome shotgun (WGS) entry which is preliminary data.</text>
</comment>
<organism evidence="10 11">
    <name type="scientific">Polaribacter gangjinensis</name>
    <dbReference type="NCBI Taxonomy" id="574710"/>
    <lineage>
        <taxon>Bacteria</taxon>
        <taxon>Pseudomonadati</taxon>
        <taxon>Bacteroidota</taxon>
        <taxon>Flavobacteriia</taxon>
        <taxon>Flavobacteriales</taxon>
        <taxon>Flavobacteriaceae</taxon>
    </lineage>
</organism>
<keyword evidence="4 7" id="KW-0812">Transmembrane</keyword>
<keyword evidence="11" id="KW-1185">Reference proteome</keyword>
<dbReference type="AlphaFoldDB" id="A0A2S7WDH7"/>
<dbReference type="NCBIfam" id="TIGR04056">
    <property type="entry name" value="OMP_RagA_SusC"/>
    <property type="match status" value="1"/>
</dbReference>
<dbReference type="OrthoDB" id="9768177at2"/>
<sequence>MNKRLLIFLLCAFSFQLANAQKSISGKVTDNSGYALPGVSIQIKGTSIGAITNFDGEYSLTVPNDDVFIVFSYLGMTTREFKYIGQPTLNVVLEEEASRLNEIVIVGYSAVKKEDITGSISSINDSLIGVSKTPNLFDAIQGRIAGVNIVSQSGEPGAGVNFNVRGSNSVFSAGSPLFIIDGVQIDVNESEVASSGVGSSARMDPLATINPMDIESMEVLKDASATAIYGSRGANGVIIITTKGGKKGKLNLEYTTSLGFSEAANRINVINPEEYLIYRNLRDPGNDFTTLADGTPRDFSNISSRNWQNEALRTAATQNHFISVRGASDKSDYAASLGLVDQEGIIDKNNYRKYNASVKITHQQTEKLKLGFTMNSAFTELTGVANSGGGGDEFNGVVQFMVISNPWELPDLSDQDQFGNTNFISPLSLINEAEKKIRFTRTFGSLFSEYAFSKHLKMRTQIGTTFTGSKLQEFHSSNSLFGFRWNGRAVIRQVETNSYNLSHTFQFSKTINKKHYVFALAGAEVARYMYEAFFNDVTGFENQSLGFNNIGIGQVFNDFGTERLPSNRISYFSNVNYTLKGKYLFTANFRADASDRFGAKNRWGFFPGAAFAWNAHKEKFIKDIPQINQLKLRASYGQTGNERIPQAARFGGMENAYYASNDQLNFGLAPSSLENTALKWETTTQFDAGLDIGLFKDRIHITADYYNKQTTDMLIRALVPAQSGFNAQWQNLGAIENKGFEFTLSTVNISKSNFRWTTDFNISFNRNKIKDLGNVEFIPTVIPGGWITNPGRVIVGQPIGTMYGYVFDGIHQEGNAEGAVPGTMKYRDLNGDGLIDDANDRTIIGDSNPLHIGGLNNSFSYKNFTFSFFFQWSYGNEVFNAAKLRTNGLQPFMNITRDYYENAWTPENQSNIAPAFGRVDQVPSSYFVEDASFLRLKTVNFSYDVPKEIFQNRAISGISLFLSANNLFTITDYTGFDPEVSSNNQLLPGFERFSYPRARTITLGLTIKL</sequence>
<dbReference type="Gene3D" id="2.170.130.10">
    <property type="entry name" value="TonB-dependent receptor, plug domain"/>
    <property type="match status" value="1"/>
</dbReference>
<protein>
    <recommendedName>
        <fullName evidence="9">TonB-dependent receptor plug domain-containing protein</fullName>
    </recommendedName>
</protein>
<keyword evidence="5 7" id="KW-0472">Membrane</keyword>
<dbReference type="InterPro" id="IPR023997">
    <property type="entry name" value="TonB-dep_OMP_SusC/RagA_CS"/>
</dbReference>
<feature type="domain" description="TonB-dependent receptor plug" evidence="9">
    <location>
        <begin position="112"/>
        <end position="237"/>
    </location>
</feature>
<evidence type="ECO:0000256" key="5">
    <source>
        <dbReference type="ARBA" id="ARBA00023136"/>
    </source>
</evidence>
<evidence type="ECO:0000256" key="2">
    <source>
        <dbReference type="ARBA" id="ARBA00022448"/>
    </source>
</evidence>
<feature type="signal peptide" evidence="8">
    <location>
        <begin position="1"/>
        <end position="20"/>
    </location>
</feature>
<dbReference type="GO" id="GO:0009279">
    <property type="term" value="C:cell outer membrane"/>
    <property type="evidence" value="ECO:0007669"/>
    <property type="project" value="UniProtKB-SubCell"/>
</dbReference>
<dbReference type="InterPro" id="IPR039426">
    <property type="entry name" value="TonB-dep_rcpt-like"/>
</dbReference>